<dbReference type="PANTHER" id="PTHR37813:SF1">
    <property type="entry name" value="FELS-2 PROPHAGE PROTEIN"/>
    <property type="match status" value="1"/>
</dbReference>
<evidence type="ECO:0000256" key="1">
    <source>
        <dbReference type="ARBA" id="ARBA00022612"/>
    </source>
</evidence>
<evidence type="ECO:0000313" key="3">
    <source>
        <dbReference type="EMBL" id="ACV64912.1"/>
    </source>
</evidence>
<organism evidence="3 4">
    <name type="scientific">Desulfofarcimen acetoxidans (strain ATCC 49208 / DSM 771 / KCTC 5769 / VKM B-1644 / 5575)</name>
    <name type="common">Desulfotomaculum acetoxidans</name>
    <dbReference type="NCBI Taxonomy" id="485916"/>
    <lineage>
        <taxon>Bacteria</taxon>
        <taxon>Bacillati</taxon>
        <taxon>Bacillota</taxon>
        <taxon>Clostridia</taxon>
        <taxon>Eubacteriales</taxon>
        <taxon>Peptococcaceae</taxon>
        <taxon>Desulfofarcimen</taxon>
    </lineage>
</organism>
<dbReference type="Proteomes" id="UP000002217">
    <property type="component" value="Chromosome"/>
</dbReference>
<evidence type="ECO:0000313" key="4">
    <source>
        <dbReference type="Proteomes" id="UP000002217"/>
    </source>
</evidence>
<dbReference type="STRING" id="485916.Dtox_4245"/>
<accession>C8VZG7</accession>
<name>C8VZG7_DESAS</name>
<keyword evidence="4" id="KW-1185">Reference proteome</keyword>
<dbReference type="Pfam" id="PF10145">
    <property type="entry name" value="PhageMin_Tail"/>
    <property type="match status" value="1"/>
</dbReference>
<dbReference type="eggNOG" id="COG3941">
    <property type="taxonomic scope" value="Bacteria"/>
</dbReference>
<reference evidence="3 4" key="1">
    <citation type="journal article" date="2009" name="Stand. Genomic Sci.">
        <title>Complete genome sequence of Desulfotomaculum acetoxidans type strain (5575).</title>
        <authorList>
            <person name="Spring S."/>
            <person name="Lapidus A."/>
            <person name="Schroder M."/>
            <person name="Gleim D."/>
            <person name="Sims D."/>
            <person name="Meincke L."/>
            <person name="Glavina Del Rio T."/>
            <person name="Tice H."/>
            <person name="Copeland A."/>
            <person name="Cheng J.F."/>
            <person name="Lucas S."/>
            <person name="Chen F."/>
            <person name="Nolan M."/>
            <person name="Bruce D."/>
            <person name="Goodwin L."/>
            <person name="Pitluck S."/>
            <person name="Ivanova N."/>
            <person name="Mavromatis K."/>
            <person name="Mikhailova N."/>
            <person name="Pati A."/>
            <person name="Chen A."/>
            <person name="Palaniappan K."/>
            <person name="Land M."/>
            <person name="Hauser L."/>
            <person name="Chang Y.J."/>
            <person name="Jeffries C.D."/>
            <person name="Chain P."/>
            <person name="Saunders E."/>
            <person name="Brettin T."/>
            <person name="Detter J.C."/>
            <person name="Goker M."/>
            <person name="Bristow J."/>
            <person name="Eisen J.A."/>
            <person name="Markowitz V."/>
            <person name="Hugenholtz P."/>
            <person name="Kyrpides N.C."/>
            <person name="Klenk H.P."/>
            <person name="Han C."/>
        </authorList>
    </citation>
    <scope>NUCLEOTIDE SEQUENCE [LARGE SCALE GENOMIC DNA]</scope>
    <source>
        <strain evidence="4">ATCC 49208 / DSM 771 / VKM B-1644</strain>
    </source>
</reference>
<gene>
    <name evidence="3" type="ordered locus">Dtox_4245</name>
</gene>
<dbReference type="HOGENOM" id="CLU_261678_0_0_9"/>
<sequence>MAEQEYYRLNLVVEMQDRMRSALGRTRGTVEKFGQSLQRTRQSAQSLNQAKIEPMMRVRDNLTSQVLKADSLIKRLSLETAAPVISAQDKVSSVVSRMNTALNALDKGKFEAVASMKGPLIDEIVKAKASLAALNGVRAGPVAELRGELFGQLTRAMSEARKLDNFAAEPKVTLMDMVTWKARQVGSTLRNMTSRAWTVTIQAKDEVSKVVNRITGTLSSPLGMVGLGAATLGPGILAANSLSKAISFEAQMSSIKALSGLSAKEMAEMQTLAMKMGADTKYNALEAAQGIEELLKSGLTPAAVRAGGLEAALNLATAGELGLADAAEIMSTALNAFKDDAIKPAEAANILAGTANRSATTVAELRYSLAAVSSVAAGIGMIFRDTNSALGLFALNGLKGSDAGTSLKTMLSNLQPRTKEQIELFRKLGMLTADGANQFFTAEGKLKSLDSIAGTLRNSMKDLTDQQRMAYLETMFGSDAIRAANILYKEGADGVKKFNEEMSKVTALDVAKEKMNNAAGAIEQFQGAIETLQISAMLPFLPTIKRLAEGAAEFSEKMMPKITKATDNAAKKVEGFINRLSEDKAFQKMNWGDKIVYVLDQMMAGMDEWVSGDGGKQAEKVFTKLAEIAMRAWITALGGMAKGSVDALLHGNVTGAAGLAMGASLLGGGMVLRTGLGTGKAAYKGVKLAVGKINARRATGAMESVAATEGRVAAIGTITGKSATATENLFNASVPAHVPAGYKPAGKRFWDNIDLTRVESRDKVVSLQNTGRLRQYNELEKVFSKLPGPGTGILSKIKESGQRALQGVGAVKETLTAGMGDIRGRFGLPRLGDNKAAISTTEAVISSNAAAKAAPAAVETASAMAKAGKVFSGIGKMASKAALPLTLAVEAYGISKADDKVKATAQAGGGMAGAWAGGATGAKIGAAIGTVIAPGIGTAIGGALGGIVGGIGGYAVGKWAGGKTVDAARPAPAAASTGVSTGQGMNTGAYLESQVYQPFADIVNRADSWGRNLMINFANGRDSAGMSMSGWLDSQVYSPFAGIVDRATSWGATLMNNFAVGMQSVKIAQPTIPTPSIAAAPVTAHAAGGILMRPHLGLVAEAGPEAIIPLSPARRGPALQLWRQAGEYLGVSAHADGGFFGSMKNIAIGSWGKVKSFFSNDSVQGVGNNAEYAAVGLESTRSGYEKSVHKIHKNYEKKIAKTSTIEDAERVRRIAHEAKNLSIRFSTITKTLSRVAVPLALFASAAEVVGSSDKKQTLIKELGSTLGSIAGGALAGAAGGALVGAGLLTPVTALVGAAVGAGLGAFAGQAAANNMYGRFTKHAAGGILTRPHLGLVAEDGPEAIIPLSPARRGPALQLWRQAGEYLGVSAHADGGFFGAVKRFISNDHVQSAGNYAQNTALVGRANGFDGFAGITPVPAPIDYSAPPPSAVNAKGDINITVNDITVNLTTNDLDEEAVALKIGWRVLNEVKKAYENKA</sequence>
<dbReference type="RefSeq" id="WP_015759582.1">
    <property type="nucleotide sequence ID" value="NC_013216.1"/>
</dbReference>
<evidence type="ECO:0000259" key="2">
    <source>
        <dbReference type="Pfam" id="PF10145"/>
    </source>
</evidence>
<dbReference type="NCBIfam" id="TIGR01760">
    <property type="entry name" value="tape_meas_TP901"/>
    <property type="match status" value="1"/>
</dbReference>
<dbReference type="KEGG" id="dae:Dtox_4245"/>
<proteinExistence type="predicted"/>
<keyword evidence="1" id="KW-1188">Viral release from host cell</keyword>
<dbReference type="eggNOG" id="COG5283">
    <property type="taxonomic scope" value="Bacteria"/>
</dbReference>
<protein>
    <submittedName>
        <fullName evidence="3">Phage tail tape measure protein, TP901 family</fullName>
    </submittedName>
</protein>
<dbReference type="PANTHER" id="PTHR37813">
    <property type="entry name" value="FELS-2 PROPHAGE PROTEIN"/>
    <property type="match status" value="1"/>
</dbReference>
<dbReference type="InterPro" id="IPR010090">
    <property type="entry name" value="Phage_tape_meas"/>
</dbReference>
<dbReference type="eggNOG" id="COG3064">
    <property type="taxonomic scope" value="Bacteria"/>
</dbReference>
<feature type="domain" description="Phage tail tape measure protein" evidence="2">
    <location>
        <begin position="271"/>
        <end position="477"/>
    </location>
</feature>
<dbReference type="OrthoDB" id="1677957at2"/>
<dbReference type="EMBL" id="CP001720">
    <property type="protein sequence ID" value="ACV64912.1"/>
    <property type="molecule type" value="Genomic_DNA"/>
</dbReference>